<feature type="region of interest" description="Disordered" evidence="2">
    <location>
        <begin position="1"/>
        <end position="42"/>
    </location>
</feature>
<keyword evidence="1" id="KW-0597">Phosphoprotein</keyword>
<feature type="domain" description="FHA" evidence="3">
    <location>
        <begin position="99"/>
        <end position="156"/>
    </location>
</feature>
<evidence type="ECO:0000256" key="1">
    <source>
        <dbReference type="ARBA" id="ARBA00022553"/>
    </source>
</evidence>
<sequence>MSDSRSSDATGDARESVDRSDVEDTVIRLVEPSSDTAPRPVASAVDEVLRRLPASARRATRASVEWPDDDAPVANAPDRIEWMLVVRNSATSVPLDRPVLVGRSPATARVAGPVEPRKLIVPRDRRGVSSTHARIEQLGDSLVVTDAGSTNGLVVHWASGPPRRLRPGESCVVLPDAAVDLGDGIVIEFHPNPSPPEEHP</sequence>
<evidence type="ECO:0000313" key="4">
    <source>
        <dbReference type="EMBL" id="RZS59153.1"/>
    </source>
</evidence>
<name>A0A4Q7LX71_9MICO</name>
<gene>
    <name evidence="4" type="ORF">EV141_0370</name>
</gene>
<dbReference type="InterPro" id="IPR008984">
    <property type="entry name" value="SMAD_FHA_dom_sf"/>
</dbReference>
<accession>A0A4Q7LX71</accession>
<dbReference type="CDD" id="cd00060">
    <property type="entry name" value="FHA"/>
    <property type="match status" value="1"/>
</dbReference>
<evidence type="ECO:0000259" key="3">
    <source>
        <dbReference type="PROSITE" id="PS50006"/>
    </source>
</evidence>
<keyword evidence="5" id="KW-1185">Reference proteome</keyword>
<dbReference type="Pfam" id="PF00498">
    <property type="entry name" value="FHA"/>
    <property type="match status" value="1"/>
</dbReference>
<dbReference type="AlphaFoldDB" id="A0A4Q7LX71"/>
<dbReference type="RefSeq" id="WP_130484264.1">
    <property type="nucleotide sequence ID" value="NZ_SGWW01000001.1"/>
</dbReference>
<dbReference type="Gene3D" id="2.60.200.20">
    <property type="match status" value="1"/>
</dbReference>
<evidence type="ECO:0000256" key="2">
    <source>
        <dbReference type="SAM" id="MobiDB-lite"/>
    </source>
</evidence>
<feature type="compositionally biased region" description="Basic and acidic residues" evidence="2">
    <location>
        <begin position="11"/>
        <end position="26"/>
    </location>
</feature>
<proteinExistence type="predicted"/>
<organism evidence="4 5">
    <name type="scientific">Microcella putealis</name>
    <dbReference type="NCBI Taxonomy" id="337005"/>
    <lineage>
        <taxon>Bacteria</taxon>
        <taxon>Bacillati</taxon>
        <taxon>Actinomycetota</taxon>
        <taxon>Actinomycetes</taxon>
        <taxon>Micrococcales</taxon>
        <taxon>Microbacteriaceae</taxon>
        <taxon>Microcella</taxon>
    </lineage>
</organism>
<dbReference type="PROSITE" id="PS50006">
    <property type="entry name" value="FHA_DOMAIN"/>
    <property type="match status" value="1"/>
</dbReference>
<evidence type="ECO:0000313" key="5">
    <source>
        <dbReference type="Proteomes" id="UP000293519"/>
    </source>
</evidence>
<dbReference type="InterPro" id="IPR000253">
    <property type="entry name" value="FHA_dom"/>
</dbReference>
<dbReference type="EMBL" id="SGWW01000001">
    <property type="protein sequence ID" value="RZS59153.1"/>
    <property type="molecule type" value="Genomic_DNA"/>
</dbReference>
<dbReference type="Proteomes" id="UP000293519">
    <property type="component" value="Unassembled WGS sequence"/>
</dbReference>
<reference evidence="4 5" key="1">
    <citation type="journal article" date="2015" name="Stand. Genomic Sci.">
        <title>Genomic Encyclopedia of Bacterial and Archaeal Type Strains, Phase III: the genomes of soil and plant-associated and newly described type strains.</title>
        <authorList>
            <person name="Whitman W.B."/>
            <person name="Woyke T."/>
            <person name="Klenk H.P."/>
            <person name="Zhou Y."/>
            <person name="Lilburn T.G."/>
            <person name="Beck B.J."/>
            <person name="De Vos P."/>
            <person name="Vandamme P."/>
            <person name="Eisen J.A."/>
            <person name="Garrity G."/>
            <person name="Hugenholtz P."/>
            <person name="Kyrpides N.C."/>
        </authorList>
    </citation>
    <scope>NUCLEOTIDE SEQUENCE [LARGE SCALE GENOMIC DNA]</scope>
    <source>
        <strain evidence="4 5">CV2</strain>
    </source>
</reference>
<protein>
    <submittedName>
        <fullName evidence="4">FHA domain-containing protein</fullName>
    </submittedName>
</protein>
<comment type="caution">
    <text evidence="4">The sequence shown here is derived from an EMBL/GenBank/DDBJ whole genome shotgun (WGS) entry which is preliminary data.</text>
</comment>
<dbReference type="SUPFAM" id="SSF49879">
    <property type="entry name" value="SMAD/FHA domain"/>
    <property type="match status" value="1"/>
</dbReference>
<dbReference type="OrthoDB" id="5485098at2"/>